<evidence type="ECO:0000313" key="1">
    <source>
        <dbReference type="EnsemblMetazoa" id="tetur14g02420.1"/>
    </source>
</evidence>
<evidence type="ECO:0000313" key="2">
    <source>
        <dbReference type="Proteomes" id="UP000015104"/>
    </source>
</evidence>
<accession>T1KLH1</accession>
<dbReference type="Proteomes" id="UP000015104">
    <property type="component" value="Unassembled WGS sequence"/>
</dbReference>
<dbReference type="AlphaFoldDB" id="T1KLH1"/>
<sequence length="52" mass="5994">MDQTHDQLSTTRVVCYQSAMKYGNQKILIKEPMTKPQIVQPNSMATKPKKQE</sequence>
<reference evidence="1" key="2">
    <citation type="submission" date="2015-06" db="UniProtKB">
        <authorList>
            <consortium name="EnsemblMetazoa"/>
        </authorList>
    </citation>
    <scope>IDENTIFICATION</scope>
</reference>
<proteinExistence type="predicted"/>
<dbReference type="EMBL" id="CAEY01000211">
    <property type="status" value="NOT_ANNOTATED_CDS"/>
    <property type="molecule type" value="Genomic_DNA"/>
</dbReference>
<dbReference type="HOGENOM" id="CLU_3089843_0_0_1"/>
<protein>
    <submittedName>
        <fullName evidence="1">Uncharacterized protein</fullName>
    </submittedName>
</protein>
<organism evidence="1 2">
    <name type="scientific">Tetranychus urticae</name>
    <name type="common">Two-spotted spider mite</name>
    <dbReference type="NCBI Taxonomy" id="32264"/>
    <lineage>
        <taxon>Eukaryota</taxon>
        <taxon>Metazoa</taxon>
        <taxon>Ecdysozoa</taxon>
        <taxon>Arthropoda</taxon>
        <taxon>Chelicerata</taxon>
        <taxon>Arachnida</taxon>
        <taxon>Acari</taxon>
        <taxon>Acariformes</taxon>
        <taxon>Trombidiformes</taxon>
        <taxon>Prostigmata</taxon>
        <taxon>Eleutherengona</taxon>
        <taxon>Raphignathae</taxon>
        <taxon>Tetranychoidea</taxon>
        <taxon>Tetranychidae</taxon>
        <taxon>Tetranychus</taxon>
    </lineage>
</organism>
<keyword evidence="2" id="KW-1185">Reference proteome</keyword>
<reference evidence="2" key="1">
    <citation type="submission" date="2011-08" db="EMBL/GenBank/DDBJ databases">
        <authorList>
            <person name="Rombauts S."/>
        </authorList>
    </citation>
    <scope>NUCLEOTIDE SEQUENCE</scope>
    <source>
        <strain evidence="2">London</strain>
    </source>
</reference>
<name>T1KLH1_TETUR</name>
<dbReference type="EnsemblMetazoa" id="tetur14g02420.1">
    <property type="protein sequence ID" value="tetur14g02420.1"/>
    <property type="gene ID" value="tetur14g02420"/>
</dbReference>